<evidence type="ECO:0000256" key="6">
    <source>
        <dbReference type="ARBA" id="ARBA00022989"/>
    </source>
</evidence>
<evidence type="ECO:0000313" key="9">
    <source>
        <dbReference type="EMBL" id="MEY8000117.1"/>
    </source>
</evidence>
<evidence type="ECO:0000256" key="3">
    <source>
        <dbReference type="ARBA" id="ARBA00022448"/>
    </source>
</evidence>
<dbReference type="EMBL" id="JBGEWD010000006">
    <property type="protein sequence ID" value="MEY8000117.1"/>
    <property type="molecule type" value="Genomic_DNA"/>
</dbReference>
<keyword evidence="5 8" id="KW-0812">Transmembrane</keyword>
<feature type="transmembrane region" description="Helical" evidence="8">
    <location>
        <begin position="76"/>
        <end position="94"/>
    </location>
</feature>
<keyword evidence="7 8" id="KW-0472">Membrane</keyword>
<proteinExistence type="inferred from homology"/>
<feature type="transmembrane region" description="Helical" evidence="8">
    <location>
        <begin position="339"/>
        <end position="356"/>
    </location>
</feature>
<keyword evidence="3" id="KW-0813">Transport</keyword>
<feature type="transmembrane region" description="Helical" evidence="8">
    <location>
        <begin position="269"/>
        <end position="291"/>
    </location>
</feature>
<keyword evidence="4" id="KW-0309">Germination</keyword>
<feature type="transmembrane region" description="Helical" evidence="8">
    <location>
        <begin position="6"/>
        <end position="28"/>
    </location>
</feature>
<comment type="similarity">
    <text evidence="2">Belongs to the amino acid-polyamine-organocation (APC) superfamily. Spore germination protein (SGP) (TC 2.A.3.9) family.</text>
</comment>
<accession>A0ABV4BPY1</accession>
<name>A0ABV4BPY1_9CLOT</name>
<feature type="transmembrane region" description="Helical" evidence="8">
    <location>
        <begin position="35"/>
        <end position="56"/>
    </location>
</feature>
<evidence type="ECO:0000256" key="8">
    <source>
        <dbReference type="SAM" id="Phobius"/>
    </source>
</evidence>
<evidence type="ECO:0000256" key="4">
    <source>
        <dbReference type="ARBA" id="ARBA00022544"/>
    </source>
</evidence>
<keyword evidence="10" id="KW-1185">Reference proteome</keyword>
<dbReference type="InterPro" id="IPR004761">
    <property type="entry name" value="Spore_GerAB"/>
</dbReference>
<dbReference type="NCBIfam" id="TIGR00912">
    <property type="entry name" value="2A0309"/>
    <property type="match status" value="1"/>
</dbReference>
<feature type="transmembrane region" description="Helical" evidence="8">
    <location>
        <begin position="303"/>
        <end position="319"/>
    </location>
</feature>
<evidence type="ECO:0000256" key="7">
    <source>
        <dbReference type="ARBA" id="ARBA00023136"/>
    </source>
</evidence>
<reference evidence="9 10" key="1">
    <citation type="submission" date="2024-08" db="EMBL/GenBank/DDBJ databases">
        <title>Clostridium lapicellarii sp. nov., and Clostridium renhuaiense sp. nov., two species isolated from the mud in a fermentation cellar used for producing sauce-flavour Chinese liquors.</title>
        <authorList>
            <person name="Yang F."/>
            <person name="Wang H."/>
            <person name="Chen L.Q."/>
            <person name="Zhou N."/>
            <person name="Lu J.J."/>
            <person name="Pu X.X."/>
            <person name="Wan B."/>
            <person name="Wang L."/>
            <person name="Liu S.J."/>
        </authorList>
    </citation>
    <scope>NUCLEOTIDE SEQUENCE [LARGE SCALE GENOMIC DNA]</scope>
    <source>
        <strain evidence="9 10">MT-5</strain>
    </source>
</reference>
<feature type="transmembrane region" description="Helical" evidence="8">
    <location>
        <begin position="115"/>
        <end position="133"/>
    </location>
</feature>
<dbReference type="RefSeq" id="WP_369704005.1">
    <property type="nucleotide sequence ID" value="NZ_JBGEWD010000006.1"/>
</dbReference>
<sequence>MKEKISIYQFFILMTMIPYGTASLFFLAPEAKQDVWIALLLYALPGILLQIVYITLYDKYPKDTLVTYMPKIYGKFIGNILSIIYITFFSYISIRVFRDLLELTASFALRHTSKLIFGLVFMIPIIYAVYTGIENISSLIQFYFIILLTIKLGSFFLILLSSDDMFKLQNLKPVLDNGILNVLKNSWQLITFPYGETIVFTMLYPFVLQKNKIKKAAILSIMVDALLLSFNSIVFICTLGVDFATLSNFPLFETYRLMHIGDFLSRLDILFMILFLVEGFFKLSIFLYTAVLGASQVFNLKQNRFLFIPFIVLILSLLLEKNYPQHINIGLNYVPKYISLPLEIVLPTLTLIIFYTKNSILKK</sequence>
<evidence type="ECO:0000256" key="5">
    <source>
        <dbReference type="ARBA" id="ARBA00022692"/>
    </source>
</evidence>
<comment type="subcellular location">
    <subcellularLocation>
        <location evidence="1">Membrane</location>
        <topology evidence="1">Multi-pass membrane protein</topology>
    </subcellularLocation>
</comment>
<dbReference type="PANTHER" id="PTHR34975:SF2">
    <property type="entry name" value="SPORE GERMINATION PROTEIN A2"/>
    <property type="match status" value="1"/>
</dbReference>
<gene>
    <name evidence="9" type="ORF">AB8U03_07880</name>
</gene>
<organism evidence="9 10">
    <name type="scientific">Clostridium moutaii</name>
    <dbReference type="NCBI Taxonomy" id="3240932"/>
    <lineage>
        <taxon>Bacteria</taxon>
        <taxon>Bacillati</taxon>
        <taxon>Bacillota</taxon>
        <taxon>Clostridia</taxon>
        <taxon>Eubacteriales</taxon>
        <taxon>Clostridiaceae</taxon>
        <taxon>Clostridium</taxon>
    </lineage>
</organism>
<feature type="transmembrane region" description="Helical" evidence="8">
    <location>
        <begin position="139"/>
        <end position="160"/>
    </location>
</feature>
<keyword evidence="6 8" id="KW-1133">Transmembrane helix</keyword>
<dbReference type="Proteomes" id="UP001564657">
    <property type="component" value="Unassembled WGS sequence"/>
</dbReference>
<dbReference type="PANTHER" id="PTHR34975">
    <property type="entry name" value="SPORE GERMINATION PROTEIN A2"/>
    <property type="match status" value="1"/>
</dbReference>
<evidence type="ECO:0000256" key="2">
    <source>
        <dbReference type="ARBA" id="ARBA00007998"/>
    </source>
</evidence>
<evidence type="ECO:0000256" key="1">
    <source>
        <dbReference type="ARBA" id="ARBA00004141"/>
    </source>
</evidence>
<evidence type="ECO:0000313" key="10">
    <source>
        <dbReference type="Proteomes" id="UP001564657"/>
    </source>
</evidence>
<protein>
    <submittedName>
        <fullName evidence="9">GerAB/ArcD/ProY family transporter</fullName>
    </submittedName>
</protein>
<comment type="caution">
    <text evidence="9">The sequence shown here is derived from an EMBL/GenBank/DDBJ whole genome shotgun (WGS) entry which is preliminary data.</text>
</comment>
<dbReference type="Pfam" id="PF03845">
    <property type="entry name" value="Spore_permease"/>
    <property type="match status" value="1"/>
</dbReference>
<feature type="transmembrane region" description="Helical" evidence="8">
    <location>
        <begin position="216"/>
        <end position="249"/>
    </location>
</feature>